<feature type="domain" description="HTH tetR-type" evidence="5">
    <location>
        <begin position="13"/>
        <end position="73"/>
    </location>
</feature>
<evidence type="ECO:0000259" key="5">
    <source>
        <dbReference type="PROSITE" id="PS50977"/>
    </source>
</evidence>
<evidence type="ECO:0000256" key="1">
    <source>
        <dbReference type="ARBA" id="ARBA00023015"/>
    </source>
</evidence>
<dbReference type="GO" id="GO:0000976">
    <property type="term" value="F:transcription cis-regulatory region binding"/>
    <property type="evidence" value="ECO:0007669"/>
    <property type="project" value="TreeGrafter"/>
</dbReference>
<feature type="DNA-binding region" description="H-T-H motif" evidence="4">
    <location>
        <begin position="36"/>
        <end position="55"/>
    </location>
</feature>
<organism evidence="7">
    <name type="scientific">Thermocrispum agreste</name>
    <dbReference type="NCBI Taxonomy" id="37925"/>
    <lineage>
        <taxon>Bacteria</taxon>
        <taxon>Bacillati</taxon>
        <taxon>Actinomycetota</taxon>
        <taxon>Actinomycetes</taxon>
        <taxon>Pseudonocardiales</taxon>
        <taxon>Pseudonocardiaceae</taxon>
        <taxon>Thermocrispum</taxon>
    </lineage>
</organism>
<dbReference type="InterPro" id="IPR001647">
    <property type="entry name" value="HTH_TetR"/>
</dbReference>
<proteinExistence type="predicted"/>
<dbReference type="InterPro" id="IPR050109">
    <property type="entry name" value="HTH-type_TetR-like_transc_reg"/>
</dbReference>
<evidence type="ECO:0000256" key="2">
    <source>
        <dbReference type="ARBA" id="ARBA00023125"/>
    </source>
</evidence>
<reference evidence="6 8" key="3">
    <citation type="journal article" date="2021" name="BMC Genomics">
        <title>Genome-resolved metagenome and metatranscriptome analyses of thermophilic composting reveal key bacterial players and their metabolic interactions.</title>
        <authorList>
            <person name="Braga L.P.P."/>
            <person name="Pereira R.V."/>
            <person name="Martins L.F."/>
            <person name="Moura L.M.S."/>
            <person name="Sanchez F.B."/>
            <person name="Patane J.S.L."/>
            <person name="da Silva A.M."/>
            <person name="Setubal J.C."/>
        </authorList>
    </citation>
    <scope>NUCLEOTIDE SEQUENCE [LARGE SCALE GENOMIC DNA]</scope>
    <source>
        <strain evidence="6">ZC4RG45</strain>
    </source>
</reference>
<dbReference type="AlphaFoldDB" id="A0A2W4L462"/>
<dbReference type="InterPro" id="IPR049484">
    <property type="entry name" value="Rv0078-like_C"/>
</dbReference>
<evidence type="ECO:0000256" key="4">
    <source>
        <dbReference type="PROSITE-ProRule" id="PRU00335"/>
    </source>
</evidence>
<dbReference type="Pfam" id="PF21351">
    <property type="entry name" value="TetR_C_41"/>
    <property type="match status" value="1"/>
</dbReference>
<dbReference type="InterPro" id="IPR023772">
    <property type="entry name" value="DNA-bd_HTH_TetR-type_CS"/>
</dbReference>
<dbReference type="PRINTS" id="PR00455">
    <property type="entry name" value="HTHTETR"/>
</dbReference>
<sequence length="200" mass="21929">MAPVKSRRDMYAEATRAALIEEATKQFVERGYANTSLDDVAKAANVTRGAVYHHFAGKQALFIAVFNEQEQQVIKRVEAVMQRHDDLWEASLAGVEEFLDACLEPVYSAIVWREAIGAIGYATWMAYAEKYSLGLIRRGVDALVAAGYFDSNNPEITARLVFHMLGGAGMTLANADDPAALRPAVGATVRRMVFGLRVGE</sequence>
<reference evidence="7" key="2">
    <citation type="submission" date="2018-05" db="EMBL/GenBank/DDBJ databases">
        <authorList>
            <person name="Lanie J.A."/>
            <person name="Ng W.-L."/>
            <person name="Kazmierczak K.M."/>
            <person name="Andrzejewski T.M."/>
            <person name="Davidsen T.M."/>
            <person name="Wayne K.J."/>
            <person name="Tettelin H."/>
            <person name="Glass J.I."/>
            <person name="Rusch D."/>
            <person name="Podicherti R."/>
            <person name="Tsui H.-C.T."/>
            <person name="Winkler M.E."/>
        </authorList>
    </citation>
    <scope>NUCLEOTIDE SEQUENCE</scope>
    <source>
        <strain evidence="7">ZC4RG45</strain>
    </source>
</reference>
<keyword evidence="2 4" id="KW-0238">DNA-binding</keyword>
<gene>
    <name evidence="6" type="ORF">DIU77_018005</name>
    <name evidence="7" type="ORF">DIU77_11970</name>
</gene>
<keyword evidence="1" id="KW-0805">Transcription regulation</keyword>
<comment type="caution">
    <text evidence="7">The sequence shown here is derived from an EMBL/GenBank/DDBJ whole genome shotgun (WGS) entry which is preliminary data.</text>
</comment>
<protein>
    <submittedName>
        <fullName evidence="7">TetR family transcriptional regulator</fullName>
    </submittedName>
</protein>
<evidence type="ECO:0000256" key="3">
    <source>
        <dbReference type="ARBA" id="ARBA00023163"/>
    </source>
</evidence>
<reference evidence="6" key="1">
    <citation type="submission" date="2018-05" db="EMBL/GenBank/DDBJ databases">
        <authorList>
            <person name="Moura L."/>
            <person name="Setubal J.C."/>
        </authorList>
    </citation>
    <scope>NUCLEOTIDE SEQUENCE</scope>
    <source>
        <strain evidence="6">ZC4RG45</strain>
    </source>
</reference>
<dbReference type="EMBL" id="QGUI01000452">
    <property type="protein sequence ID" value="PZM95699.1"/>
    <property type="molecule type" value="Genomic_DNA"/>
</dbReference>
<dbReference type="PANTHER" id="PTHR30055:SF234">
    <property type="entry name" value="HTH-TYPE TRANSCRIPTIONAL REGULATOR BETI"/>
    <property type="match status" value="1"/>
</dbReference>
<evidence type="ECO:0000313" key="7">
    <source>
        <dbReference type="EMBL" id="PZM95699.1"/>
    </source>
</evidence>
<name>A0A2W4L462_9PSEU</name>
<dbReference type="InterPro" id="IPR009057">
    <property type="entry name" value="Homeodomain-like_sf"/>
</dbReference>
<dbReference type="Gene3D" id="1.10.357.10">
    <property type="entry name" value="Tetracycline Repressor, domain 2"/>
    <property type="match status" value="1"/>
</dbReference>
<dbReference type="PROSITE" id="PS01081">
    <property type="entry name" value="HTH_TETR_1"/>
    <property type="match status" value="1"/>
</dbReference>
<dbReference type="Pfam" id="PF00440">
    <property type="entry name" value="TetR_N"/>
    <property type="match status" value="1"/>
</dbReference>
<dbReference type="EMBL" id="QGUI02000360">
    <property type="protein sequence ID" value="MFO7194140.1"/>
    <property type="molecule type" value="Genomic_DNA"/>
</dbReference>
<evidence type="ECO:0000313" key="6">
    <source>
        <dbReference type="EMBL" id="MFO7194140.1"/>
    </source>
</evidence>
<reference evidence="6" key="4">
    <citation type="submission" date="2023-08" db="EMBL/GenBank/DDBJ databases">
        <authorList>
            <person name="Guima S.E.S."/>
            <person name="Martins L.F."/>
            <person name="Silva A.M."/>
            <person name="Setubal J.C."/>
        </authorList>
    </citation>
    <scope>NUCLEOTIDE SEQUENCE</scope>
    <source>
        <strain evidence="6">ZC4RG45</strain>
    </source>
</reference>
<dbReference type="PANTHER" id="PTHR30055">
    <property type="entry name" value="HTH-TYPE TRANSCRIPTIONAL REGULATOR RUTR"/>
    <property type="match status" value="1"/>
</dbReference>
<evidence type="ECO:0000313" key="8">
    <source>
        <dbReference type="Proteomes" id="UP000249324"/>
    </source>
</evidence>
<accession>A0A2W4L462</accession>
<dbReference type="STRING" id="1111738.GCA_000427905_02907"/>
<keyword evidence="3" id="KW-0804">Transcription</keyword>
<dbReference type="PROSITE" id="PS50977">
    <property type="entry name" value="HTH_TETR_2"/>
    <property type="match status" value="1"/>
</dbReference>
<dbReference type="GO" id="GO:0003700">
    <property type="term" value="F:DNA-binding transcription factor activity"/>
    <property type="evidence" value="ECO:0007669"/>
    <property type="project" value="TreeGrafter"/>
</dbReference>
<dbReference type="Proteomes" id="UP000249324">
    <property type="component" value="Unassembled WGS sequence"/>
</dbReference>
<dbReference type="SUPFAM" id="SSF46689">
    <property type="entry name" value="Homeodomain-like"/>
    <property type="match status" value="1"/>
</dbReference>